<accession>X0WC57</accession>
<reference evidence="1" key="1">
    <citation type="journal article" date="2014" name="Front. Microbiol.">
        <title>High frequency of phylogenetically diverse reductive dehalogenase-homologous genes in deep subseafloor sedimentary metagenomes.</title>
        <authorList>
            <person name="Kawai M."/>
            <person name="Futagami T."/>
            <person name="Toyoda A."/>
            <person name="Takaki Y."/>
            <person name="Nishi S."/>
            <person name="Hori S."/>
            <person name="Arai W."/>
            <person name="Tsubouchi T."/>
            <person name="Morono Y."/>
            <person name="Uchiyama I."/>
            <person name="Ito T."/>
            <person name="Fujiyama A."/>
            <person name="Inagaki F."/>
            <person name="Takami H."/>
        </authorList>
    </citation>
    <scope>NUCLEOTIDE SEQUENCE</scope>
    <source>
        <strain evidence="1">Expedition CK06-06</strain>
    </source>
</reference>
<protein>
    <submittedName>
        <fullName evidence="1">Uncharacterized protein</fullName>
    </submittedName>
</protein>
<feature type="non-terminal residue" evidence="1">
    <location>
        <position position="1"/>
    </location>
</feature>
<organism evidence="1">
    <name type="scientific">marine sediment metagenome</name>
    <dbReference type="NCBI Taxonomy" id="412755"/>
    <lineage>
        <taxon>unclassified sequences</taxon>
        <taxon>metagenomes</taxon>
        <taxon>ecological metagenomes</taxon>
    </lineage>
</organism>
<name>X0WC57_9ZZZZ</name>
<comment type="caution">
    <text evidence="1">The sequence shown here is derived from an EMBL/GenBank/DDBJ whole genome shotgun (WGS) entry which is preliminary data.</text>
</comment>
<proteinExistence type="predicted"/>
<dbReference type="EMBL" id="BARS01047559">
    <property type="protein sequence ID" value="GAG28499.1"/>
    <property type="molecule type" value="Genomic_DNA"/>
</dbReference>
<gene>
    <name evidence="1" type="ORF">S01H1_71421</name>
</gene>
<dbReference type="AlphaFoldDB" id="X0WC57"/>
<sequence>NTDSVTGGTQEPESGFSIYGNLTALNQVSVNRDWYNPNGETGNPRPAYFDTTQDQWVDVDNGTVLTLTEFDTLRHYQMILDYDDRVRTKLTQPPGLPKGVGTIFVGLTDWEEVQ</sequence>
<evidence type="ECO:0000313" key="1">
    <source>
        <dbReference type="EMBL" id="GAG28499.1"/>
    </source>
</evidence>